<evidence type="ECO:0000256" key="9">
    <source>
        <dbReference type="PIRSR" id="PIRSR000138-1"/>
    </source>
</evidence>
<dbReference type="GO" id="GO:0010181">
    <property type="term" value="F:FMN binding"/>
    <property type="evidence" value="ECO:0007669"/>
    <property type="project" value="InterPro"/>
</dbReference>
<feature type="binding site" evidence="10">
    <location>
        <position position="263"/>
    </location>
    <ligand>
        <name>glyoxylate</name>
        <dbReference type="ChEBI" id="CHEBI:36655"/>
    </ligand>
</feature>
<comment type="catalytic activity">
    <reaction evidence="8">
        <text>2-hydroxyoctanoate + O2 = 2-oxooctanoate + H2O2</text>
        <dbReference type="Rhea" id="RHEA:67940"/>
        <dbReference type="ChEBI" id="CHEBI:15379"/>
        <dbReference type="ChEBI" id="CHEBI:16240"/>
        <dbReference type="ChEBI" id="CHEBI:133514"/>
        <dbReference type="ChEBI" id="CHEBI:176689"/>
    </reaction>
    <physiologicalReaction direction="left-to-right" evidence="8">
        <dbReference type="Rhea" id="RHEA:67941"/>
    </physiologicalReaction>
</comment>
<dbReference type="AlphaFoldDB" id="R7TJV8"/>
<dbReference type="InterPro" id="IPR012133">
    <property type="entry name" value="Alpha-hydoxy_acid_DH_FMN"/>
</dbReference>
<evidence type="ECO:0000256" key="1">
    <source>
        <dbReference type="ARBA" id="ARBA00001917"/>
    </source>
</evidence>
<feature type="binding site" evidence="10">
    <location>
        <position position="108"/>
    </location>
    <ligand>
        <name>FMN</name>
        <dbReference type="ChEBI" id="CHEBI:58210"/>
    </ligand>
</feature>
<dbReference type="Proteomes" id="UP000014760">
    <property type="component" value="Unassembled WGS sequence"/>
</dbReference>
<dbReference type="InterPro" id="IPR013785">
    <property type="entry name" value="Aldolase_TIM"/>
</dbReference>
<feature type="binding site" evidence="10">
    <location>
        <position position="26"/>
    </location>
    <ligand>
        <name>glyoxylate</name>
        <dbReference type="ChEBI" id="CHEBI:36655"/>
    </ligand>
</feature>
<comment type="cofactor">
    <cofactor evidence="1">
        <name>FMN</name>
        <dbReference type="ChEBI" id="CHEBI:58210"/>
    </cofactor>
</comment>
<feature type="binding site" evidence="10">
    <location>
        <begin position="79"/>
        <end position="81"/>
    </location>
    <ligand>
        <name>FMN</name>
        <dbReference type="ChEBI" id="CHEBI:58210"/>
    </ligand>
</feature>
<dbReference type="GO" id="GO:0005777">
    <property type="term" value="C:peroxisome"/>
    <property type="evidence" value="ECO:0007669"/>
    <property type="project" value="UniProtKB-ARBA"/>
</dbReference>
<feature type="binding site" evidence="10">
    <location>
        <position position="132"/>
    </location>
    <ligand>
        <name>glyoxylate</name>
        <dbReference type="ChEBI" id="CHEBI:36655"/>
    </ligand>
</feature>
<feature type="binding site" evidence="10">
    <location>
        <position position="158"/>
    </location>
    <ligand>
        <name>FMN</name>
        <dbReference type="ChEBI" id="CHEBI:58210"/>
    </ligand>
</feature>
<evidence type="ECO:0000256" key="5">
    <source>
        <dbReference type="ARBA" id="ARBA00023002"/>
    </source>
</evidence>
<dbReference type="Pfam" id="PF01070">
    <property type="entry name" value="FMN_dh"/>
    <property type="match status" value="1"/>
</dbReference>
<reference evidence="12 14" key="2">
    <citation type="journal article" date="2013" name="Nature">
        <title>Insights into bilaterian evolution from three spiralian genomes.</title>
        <authorList>
            <person name="Simakov O."/>
            <person name="Marletaz F."/>
            <person name="Cho S.J."/>
            <person name="Edsinger-Gonzales E."/>
            <person name="Havlak P."/>
            <person name="Hellsten U."/>
            <person name="Kuo D.H."/>
            <person name="Larsson T."/>
            <person name="Lv J."/>
            <person name="Arendt D."/>
            <person name="Savage R."/>
            <person name="Osoegawa K."/>
            <person name="de Jong P."/>
            <person name="Grimwood J."/>
            <person name="Chapman J.A."/>
            <person name="Shapiro H."/>
            <person name="Aerts A."/>
            <person name="Otillar R.P."/>
            <person name="Terry A.Y."/>
            <person name="Boore J.L."/>
            <person name="Grigoriev I.V."/>
            <person name="Lindberg D.R."/>
            <person name="Seaver E.C."/>
            <person name="Weisblat D.A."/>
            <person name="Putnam N.H."/>
            <person name="Rokhsar D.S."/>
        </authorList>
    </citation>
    <scope>NUCLEOTIDE SEQUENCE</scope>
    <source>
        <strain evidence="12 14">I ESC-2004</strain>
    </source>
</reference>
<evidence type="ECO:0000256" key="4">
    <source>
        <dbReference type="ARBA" id="ARBA00022643"/>
    </source>
</evidence>
<evidence type="ECO:0000313" key="13">
    <source>
        <dbReference type="EnsemblMetazoa" id="CapteP182315"/>
    </source>
</evidence>
<dbReference type="PIRSF" id="PIRSF000138">
    <property type="entry name" value="Al-hdrx_acd_dh"/>
    <property type="match status" value="1"/>
</dbReference>
<proteinExistence type="inferred from homology"/>
<dbReference type="PROSITE" id="PS00557">
    <property type="entry name" value="FMN_HYDROXY_ACID_DH_1"/>
    <property type="match status" value="1"/>
</dbReference>
<dbReference type="FunCoup" id="R7TJV8">
    <property type="interactions" value="331"/>
</dbReference>
<keyword evidence="3 10" id="KW-0285">Flavoprotein</keyword>
<dbReference type="InterPro" id="IPR000262">
    <property type="entry name" value="FMN-dep_DH"/>
</dbReference>
<dbReference type="CDD" id="cd02809">
    <property type="entry name" value="alpha_hydroxyacid_oxid_FMN"/>
    <property type="match status" value="1"/>
</dbReference>
<dbReference type="Gene3D" id="3.20.20.70">
    <property type="entry name" value="Aldolase class I"/>
    <property type="match status" value="1"/>
</dbReference>
<dbReference type="PANTHER" id="PTHR10578">
    <property type="entry name" value="S -2-HYDROXY-ACID OXIDASE-RELATED"/>
    <property type="match status" value="1"/>
</dbReference>
<feature type="binding site" evidence="10">
    <location>
        <begin position="314"/>
        <end position="315"/>
    </location>
    <ligand>
        <name>FMN</name>
        <dbReference type="ChEBI" id="CHEBI:58210"/>
    </ligand>
</feature>
<protein>
    <recommendedName>
        <fullName evidence="2">(S)-2-hydroxy-acid oxidase</fullName>
        <ecNumber evidence="2">1.1.3.15</ecNumber>
    </recommendedName>
</protein>
<dbReference type="OMA" id="WFQLYWL"/>
<evidence type="ECO:0000256" key="6">
    <source>
        <dbReference type="ARBA" id="ARBA00024042"/>
    </source>
</evidence>
<feature type="binding site" evidence="10">
    <location>
        <position position="130"/>
    </location>
    <ligand>
        <name>FMN</name>
        <dbReference type="ChEBI" id="CHEBI:58210"/>
    </ligand>
</feature>
<dbReference type="EMBL" id="KB309537">
    <property type="protein sequence ID" value="ELT94118.1"/>
    <property type="molecule type" value="Genomic_DNA"/>
</dbReference>
<dbReference type="EMBL" id="AMQN01000312">
    <property type="status" value="NOT_ANNOTATED_CDS"/>
    <property type="molecule type" value="Genomic_DNA"/>
</dbReference>
<name>R7TJV8_CAPTE</name>
<dbReference type="InterPro" id="IPR008259">
    <property type="entry name" value="FMN_hydac_DH_AS"/>
</dbReference>
<feature type="binding site" evidence="10">
    <location>
        <position position="260"/>
    </location>
    <ligand>
        <name>glyoxylate</name>
        <dbReference type="ChEBI" id="CHEBI:36655"/>
    </ligand>
</feature>
<reference evidence="13" key="3">
    <citation type="submission" date="2015-06" db="UniProtKB">
        <authorList>
            <consortium name="EnsemblMetazoa"/>
        </authorList>
    </citation>
    <scope>IDENTIFICATION</scope>
</reference>
<evidence type="ECO:0000259" key="11">
    <source>
        <dbReference type="PROSITE" id="PS51349"/>
    </source>
</evidence>
<dbReference type="SUPFAM" id="SSF51395">
    <property type="entry name" value="FMN-linked oxidoreductases"/>
    <property type="match status" value="1"/>
</dbReference>
<dbReference type="PANTHER" id="PTHR10578:SF107">
    <property type="entry name" value="2-HYDROXYACID OXIDASE 1"/>
    <property type="match status" value="1"/>
</dbReference>
<dbReference type="STRING" id="283909.R7TJV8"/>
<feature type="active site" description="Proton acceptor" evidence="9">
    <location>
        <position position="260"/>
    </location>
</feature>
<dbReference type="OrthoDB" id="6274671at2759"/>
<dbReference type="HOGENOM" id="CLU_020639_6_1_1"/>
<feature type="domain" description="FMN hydroxy acid dehydrogenase" evidence="11">
    <location>
        <begin position="1"/>
        <end position="365"/>
    </location>
</feature>
<evidence type="ECO:0000256" key="3">
    <source>
        <dbReference type="ARBA" id="ARBA00022630"/>
    </source>
</evidence>
<feature type="binding site" evidence="10">
    <location>
        <position position="258"/>
    </location>
    <ligand>
        <name>FMN</name>
        <dbReference type="ChEBI" id="CHEBI:58210"/>
    </ligand>
</feature>
<keyword evidence="14" id="KW-1185">Reference proteome</keyword>
<dbReference type="EnsemblMetazoa" id="CapteT182315">
    <property type="protein sequence ID" value="CapteP182315"/>
    <property type="gene ID" value="CapteG182315"/>
</dbReference>
<dbReference type="EC" id="1.1.3.15" evidence="2"/>
<dbReference type="GO" id="GO:0003973">
    <property type="term" value="F:(S)-2-hydroxy-acid oxidase activity"/>
    <property type="evidence" value="ECO:0007669"/>
    <property type="project" value="UniProtKB-EC"/>
</dbReference>
<sequence length="370" mass="40165">MAEPLVCVDDFERFAFQVLPRNALDYYRSGADNQSTLKDNVAAFKRWKLAPRVLRDVSSLDLSTTILGHKISFPVCVAATAMQRMAHPDGEVATAQAAQAMGTAFTLSTIATSSLEEIAQGAPRVLRFFQLYIYKDRDITRQLVRRAEKAGFSALCLTVDTPFFGKRLADNRNKFKLPPHLKLANFEGLDFKSSGMSSAKEGSGLNEYAASLFDPSLTWKDIDFLKSITNLPIVLKGILTAEDARLAVDAGVAGIIVSNHGARQLDTVPATIDVLPEIVAAVKDRCEVYLDGGVRLGTDVFKALALGAKAVFIGRPALYALTYNGAKGVESLLQILQQEFASAMALSGCASVLDIQPCMLRHQTTFPAKL</sequence>
<feature type="binding site" evidence="10">
    <location>
        <begin position="291"/>
        <end position="295"/>
    </location>
    <ligand>
        <name>FMN</name>
        <dbReference type="ChEBI" id="CHEBI:58210"/>
    </ligand>
</feature>
<comment type="similarity">
    <text evidence="6">Belongs to the FMN-dependent alpha-hydroxy acid dehydrogenase family.</text>
</comment>
<comment type="catalytic activity">
    <reaction evidence="7">
        <text>a (2S)-2-hydroxycarboxylate + O2 = a 2-oxocarboxylate + H2O2</text>
        <dbReference type="Rhea" id="RHEA:16789"/>
        <dbReference type="ChEBI" id="CHEBI:15379"/>
        <dbReference type="ChEBI" id="CHEBI:16240"/>
        <dbReference type="ChEBI" id="CHEBI:35179"/>
        <dbReference type="ChEBI" id="CHEBI:58123"/>
        <dbReference type="EC" id="1.1.3.15"/>
    </reaction>
    <physiologicalReaction direction="left-to-right" evidence="7">
        <dbReference type="Rhea" id="RHEA:16790"/>
    </physiologicalReaction>
</comment>
<accession>R7TJV8</accession>
<dbReference type="PROSITE" id="PS51349">
    <property type="entry name" value="FMN_HYDROXY_ACID_DH_2"/>
    <property type="match status" value="1"/>
</dbReference>
<dbReference type="FunFam" id="3.20.20.70:FF:000056">
    <property type="entry name" value="hydroxyacid oxidase 2"/>
    <property type="match status" value="1"/>
</dbReference>
<dbReference type="InterPro" id="IPR037396">
    <property type="entry name" value="FMN_HAD"/>
</dbReference>
<evidence type="ECO:0000256" key="7">
    <source>
        <dbReference type="ARBA" id="ARBA00029325"/>
    </source>
</evidence>
<evidence type="ECO:0000313" key="14">
    <source>
        <dbReference type="Proteomes" id="UP000014760"/>
    </source>
</evidence>
<feature type="binding site" evidence="10">
    <location>
        <position position="167"/>
    </location>
    <ligand>
        <name>glyoxylate</name>
        <dbReference type="ChEBI" id="CHEBI:36655"/>
    </ligand>
</feature>
<gene>
    <name evidence="12" type="ORF">CAPTEDRAFT_182315</name>
</gene>
<keyword evidence="4 10" id="KW-0288">FMN</keyword>
<keyword evidence="5" id="KW-0560">Oxidoreductase</keyword>
<evidence type="ECO:0000313" key="12">
    <source>
        <dbReference type="EMBL" id="ELT94118.1"/>
    </source>
</evidence>
<reference evidence="14" key="1">
    <citation type="submission" date="2012-12" db="EMBL/GenBank/DDBJ databases">
        <authorList>
            <person name="Hellsten U."/>
            <person name="Grimwood J."/>
            <person name="Chapman J.A."/>
            <person name="Shapiro H."/>
            <person name="Aerts A."/>
            <person name="Otillar R.P."/>
            <person name="Terry A.Y."/>
            <person name="Boore J.L."/>
            <person name="Simakov O."/>
            <person name="Marletaz F."/>
            <person name="Cho S.-J."/>
            <person name="Edsinger-Gonzales E."/>
            <person name="Havlak P."/>
            <person name="Kuo D.-H."/>
            <person name="Larsson T."/>
            <person name="Lv J."/>
            <person name="Arendt D."/>
            <person name="Savage R."/>
            <person name="Osoegawa K."/>
            <person name="de Jong P."/>
            <person name="Lindberg D.R."/>
            <person name="Seaver E.C."/>
            <person name="Weisblat D.A."/>
            <person name="Putnam N.H."/>
            <person name="Grigoriev I.V."/>
            <person name="Rokhsar D.S."/>
        </authorList>
    </citation>
    <scope>NUCLEOTIDE SEQUENCE</scope>
    <source>
        <strain evidence="14">I ESC-2004</strain>
    </source>
</reference>
<evidence type="ECO:0000256" key="8">
    <source>
        <dbReference type="ARBA" id="ARBA00029327"/>
    </source>
</evidence>
<feature type="binding site" evidence="10">
    <location>
        <position position="236"/>
    </location>
    <ligand>
        <name>FMN</name>
        <dbReference type="ChEBI" id="CHEBI:58210"/>
    </ligand>
</feature>
<organism evidence="12">
    <name type="scientific">Capitella teleta</name>
    <name type="common">Polychaete worm</name>
    <dbReference type="NCBI Taxonomy" id="283909"/>
    <lineage>
        <taxon>Eukaryota</taxon>
        <taxon>Metazoa</taxon>
        <taxon>Spiralia</taxon>
        <taxon>Lophotrochozoa</taxon>
        <taxon>Annelida</taxon>
        <taxon>Polychaeta</taxon>
        <taxon>Sedentaria</taxon>
        <taxon>Scolecida</taxon>
        <taxon>Capitellidae</taxon>
        <taxon>Capitella</taxon>
    </lineage>
</organism>
<evidence type="ECO:0000256" key="10">
    <source>
        <dbReference type="PIRSR" id="PIRSR000138-2"/>
    </source>
</evidence>
<evidence type="ECO:0000256" key="2">
    <source>
        <dbReference type="ARBA" id="ARBA00013087"/>
    </source>
</evidence>